<comment type="caution">
    <text evidence="2">The sequence shown here is derived from an EMBL/GenBank/DDBJ whole genome shotgun (WGS) entry which is preliminary data.</text>
</comment>
<dbReference type="Proteomes" id="UP000034664">
    <property type="component" value="Unassembled WGS sequence"/>
</dbReference>
<accession>A0A0G0T9K0</accession>
<reference evidence="2 3" key="1">
    <citation type="journal article" date="2015" name="Nature">
        <title>rRNA introns, odd ribosomes, and small enigmatic genomes across a large radiation of phyla.</title>
        <authorList>
            <person name="Brown C.T."/>
            <person name="Hug L.A."/>
            <person name="Thomas B.C."/>
            <person name="Sharon I."/>
            <person name="Castelle C.J."/>
            <person name="Singh A."/>
            <person name="Wilkins M.J."/>
            <person name="Williams K.H."/>
            <person name="Banfield J.F."/>
        </authorList>
    </citation>
    <scope>NUCLEOTIDE SEQUENCE [LARGE SCALE GENOMIC DNA]</scope>
</reference>
<keyword evidence="1" id="KW-1133">Transmembrane helix</keyword>
<evidence type="ECO:0000313" key="2">
    <source>
        <dbReference type="EMBL" id="KKR71491.1"/>
    </source>
</evidence>
<evidence type="ECO:0000256" key="1">
    <source>
        <dbReference type="SAM" id="Phobius"/>
    </source>
</evidence>
<protein>
    <submittedName>
        <fullName evidence="2">Uncharacterized protein</fullName>
    </submittedName>
</protein>
<organism evidence="2 3">
    <name type="scientific">Candidatus Roizmanbacteria bacterium GW2011_GWB1_40_7</name>
    <dbReference type="NCBI Taxonomy" id="1618482"/>
    <lineage>
        <taxon>Bacteria</taxon>
        <taxon>Candidatus Roizmaniibacteriota</taxon>
    </lineage>
</organism>
<feature type="non-terminal residue" evidence="2">
    <location>
        <position position="162"/>
    </location>
</feature>
<proteinExistence type="predicted"/>
<feature type="transmembrane region" description="Helical" evidence="1">
    <location>
        <begin position="142"/>
        <end position="161"/>
    </location>
</feature>
<feature type="transmembrane region" description="Helical" evidence="1">
    <location>
        <begin position="86"/>
        <end position="111"/>
    </location>
</feature>
<feature type="transmembrane region" description="Helical" evidence="1">
    <location>
        <begin position="48"/>
        <end position="74"/>
    </location>
</feature>
<gene>
    <name evidence="2" type="ORF">UU14_C0026G0001</name>
</gene>
<name>A0A0G0T9K0_9BACT</name>
<keyword evidence="1" id="KW-0472">Membrane</keyword>
<dbReference type="EMBL" id="LBZM01000026">
    <property type="protein sequence ID" value="KKR71491.1"/>
    <property type="molecule type" value="Genomic_DNA"/>
</dbReference>
<dbReference type="AlphaFoldDB" id="A0A0G0T9K0"/>
<evidence type="ECO:0000313" key="3">
    <source>
        <dbReference type="Proteomes" id="UP000034664"/>
    </source>
</evidence>
<keyword evidence="1" id="KW-0812">Transmembrane</keyword>
<sequence>MSSTQFWVGMLVPPIIKWASPVLKKFFNLEEFDTKIQARITTRQYPVYFAFLYGLWITALLASGIIVLLIFMIYGPAIFPDKNYGVPVFLGLINMIGVWFIFGAVLDGLFWRISSENFRDYVMFRQLESGWGYDIKQQIITLFKIGFVYYLVMLPLILFLLF</sequence>